<dbReference type="Gene3D" id="3.40.50.1240">
    <property type="entry name" value="Phosphoglycerate mutase-like"/>
    <property type="match status" value="1"/>
</dbReference>
<evidence type="ECO:0000256" key="7">
    <source>
        <dbReference type="ARBA" id="ARBA00023180"/>
    </source>
</evidence>
<dbReference type="InterPro" id="IPR000560">
    <property type="entry name" value="His_Pase_clade-2"/>
</dbReference>
<dbReference type="SUPFAM" id="SSF53254">
    <property type="entry name" value="Phosphoglycerate mutase-like"/>
    <property type="match status" value="1"/>
</dbReference>
<dbReference type="EC" id="3.1.3.2" evidence="3"/>
<keyword evidence="6" id="KW-1015">Disulfide bond</keyword>
<dbReference type="EMBL" id="JBDJPC010000005">
    <property type="protein sequence ID" value="KAL1501072.1"/>
    <property type="molecule type" value="Genomic_DNA"/>
</dbReference>
<evidence type="ECO:0000256" key="2">
    <source>
        <dbReference type="ARBA" id="ARBA00005375"/>
    </source>
</evidence>
<dbReference type="PANTHER" id="PTHR11567:SF211">
    <property type="entry name" value="PROSTATIC ACID PHOSPHATASE"/>
    <property type="match status" value="1"/>
</dbReference>
<sequence>MELSIGFLAFLLASASAEFIPSTDTEDGLIAAHILFRHGNRTIEDSIYDSNPYGNESLYAPYGYNQLSKEGKRTEYRLGQMFKERYGSLVGSKYLLDLIEARSTVTERTKMSMLLVLAGLFPPDSELQWEEQLGTIWQPIPYSTYDYDKVLYGRKVCTNYKPAYKKYVKTDEILEILKPYQEMFDYLTEKTGQDIQKAKKAADLYIELITQIAYGYPVEDWFYEYQEAMFNITVLNYRLMAGKKKLKRLSTGYFLQKIIEDTENKILEPNSSTKLYLYAAHEKNIATLLVTLDVFDDSIPTFGSHVFIELHRISGVYGFKFYYQNYKQAEAVLLKIPGCEEFCPLATFKTIVADWIPESDDYCELDV</sequence>
<evidence type="ECO:0000256" key="4">
    <source>
        <dbReference type="ARBA" id="ARBA00022729"/>
    </source>
</evidence>
<dbReference type="GO" id="GO:0003993">
    <property type="term" value="F:acid phosphatase activity"/>
    <property type="evidence" value="ECO:0007669"/>
    <property type="project" value="UniProtKB-EC"/>
</dbReference>
<dbReference type="PANTHER" id="PTHR11567">
    <property type="entry name" value="ACID PHOSPHATASE-RELATED"/>
    <property type="match status" value="1"/>
</dbReference>
<dbReference type="Proteomes" id="UP001566132">
    <property type="component" value="Unassembled WGS sequence"/>
</dbReference>
<keyword evidence="10" id="KW-1185">Reference proteome</keyword>
<keyword evidence="4 8" id="KW-0732">Signal</keyword>
<reference evidence="9 10" key="1">
    <citation type="submission" date="2024-05" db="EMBL/GenBank/DDBJ databases">
        <title>Genetic variation in Jamaican populations of the coffee berry borer (Hypothenemus hampei).</title>
        <authorList>
            <person name="Errbii M."/>
            <person name="Myrie A."/>
        </authorList>
    </citation>
    <scope>NUCLEOTIDE SEQUENCE [LARGE SCALE GENOMIC DNA]</scope>
    <source>
        <strain evidence="9">JA-Hopewell-2020-01-JO</strain>
        <tissue evidence="9">Whole body</tissue>
    </source>
</reference>
<organism evidence="9 10">
    <name type="scientific">Hypothenemus hampei</name>
    <name type="common">Coffee berry borer</name>
    <dbReference type="NCBI Taxonomy" id="57062"/>
    <lineage>
        <taxon>Eukaryota</taxon>
        <taxon>Metazoa</taxon>
        <taxon>Ecdysozoa</taxon>
        <taxon>Arthropoda</taxon>
        <taxon>Hexapoda</taxon>
        <taxon>Insecta</taxon>
        <taxon>Pterygota</taxon>
        <taxon>Neoptera</taxon>
        <taxon>Endopterygota</taxon>
        <taxon>Coleoptera</taxon>
        <taxon>Polyphaga</taxon>
        <taxon>Cucujiformia</taxon>
        <taxon>Curculionidae</taxon>
        <taxon>Scolytinae</taxon>
        <taxon>Hypothenemus</taxon>
    </lineage>
</organism>
<comment type="catalytic activity">
    <reaction evidence="1">
        <text>a phosphate monoester + H2O = an alcohol + phosphate</text>
        <dbReference type="Rhea" id="RHEA:15017"/>
        <dbReference type="ChEBI" id="CHEBI:15377"/>
        <dbReference type="ChEBI" id="CHEBI:30879"/>
        <dbReference type="ChEBI" id="CHEBI:43474"/>
        <dbReference type="ChEBI" id="CHEBI:67140"/>
        <dbReference type="EC" id="3.1.3.2"/>
    </reaction>
</comment>
<comment type="similarity">
    <text evidence="2">Belongs to the histidine acid phosphatase family.</text>
</comment>
<keyword evidence="7" id="KW-0325">Glycoprotein</keyword>
<dbReference type="AlphaFoldDB" id="A0ABD1ESW2"/>
<comment type="caution">
    <text evidence="9">The sequence shown here is derived from an EMBL/GenBank/DDBJ whole genome shotgun (WGS) entry which is preliminary data.</text>
</comment>
<accession>A0ABD1ESW2</accession>
<dbReference type="CDD" id="cd07061">
    <property type="entry name" value="HP_HAP_like"/>
    <property type="match status" value="1"/>
</dbReference>
<dbReference type="InterPro" id="IPR050645">
    <property type="entry name" value="Histidine_acid_phosphatase"/>
</dbReference>
<evidence type="ECO:0000256" key="5">
    <source>
        <dbReference type="ARBA" id="ARBA00022801"/>
    </source>
</evidence>
<evidence type="ECO:0000313" key="10">
    <source>
        <dbReference type="Proteomes" id="UP001566132"/>
    </source>
</evidence>
<evidence type="ECO:0000313" key="9">
    <source>
        <dbReference type="EMBL" id="KAL1501072.1"/>
    </source>
</evidence>
<feature type="chain" id="PRO_5044875158" description="acid phosphatase" evidence="8">
    <location>
        <begin position="18"/>
        <end position="367"/>
    </location>
</feature>
<name>A0ABD1ESW2_HYPHA</name>
<gene>
    <name evidence="9" type="ORF">ABEB36_006470</name>
</gene>
<dbReference type="Pfam" id="PF00328">
    <property type="entry name" value="His_Phos_2"/>
    <property type="match status" value="1"/>
</dbReference>
<evidence type="ECO:0000256" key="6">
    <source>
        <dbReference type="ARBA" id="ARBA00023157"/>
    </source>
</evidence>
<feature type="signal peptide" evidence="8">
    <location>
        <begin position="1"/>
        <end position="17"/>
    </location>
</feature>
<keyword evidence="5" id="KW-0378">Hydrolase</keyword>
<evidence type="ECO:0000256" key="8">
    <source>
        <dbReference type="SAM" id="SignalP"/>
    </source>
</evidence>
<dbReference type="InterPro" id="IPR029033">
    <property type="entry name" value="His_PPase_superfam"/>
</dbReference>
<protein>
    <recommendedName>
        <fullName evidence="3">acid phosphatase</fullName>
        <ecNumber evidence="3">3.1.3.2</ecNumber>
    </recommendedName>
</protein>
<evidence type="ECO:0000256" key="3">
    <source>
        <dbReference type="ARBA" id="ARBA00012646"/>
    </source>
</evidence>
<evidence type="ECO:0000256" key="1">
    <source>
        <dbReference type="ARBA" id="ARBA00000032"/>
    </source>
</evidence>
<proteinExistence type="inferred from homology"/>